<sequence>MANLIRKLRHPKEPQNLSFTATSDSISVKWDAVEGATSYNVYRGADKRLDKNVTDTSYVATGMNPDTKLTINVTAVNEAGESPMSEIVTQTEPASTGE</sequence>
<gene>
    <name evidence="2" type="ORF">C5695_05305</name>
</gene>
<organism evidence="2 3">
    <name type="scientific">Bacillus pumilus</name>
    <name type="common">Bacillus mesentericus</name>
    <dbReference type="NCBI Taxonomy" id="1408"/>
    <lineage>
        <taxon>Bacteria</taxon>
        <taxon>Bacillati</taxon>
        <taxon>Bacillota</taxon>
        <taxon>Bacilli</taxon>
        <taxon>Bacillales</taxon>
        <taxon>Bacillaceae</taxon>
        <taxon>Bacillus</taxon>
    </lineage>
</organism>
<feature type="domain" description="Fibronectin type-III" evidence="1">
    <location>
        <begin position="13"/>
        <end position="95"/>
    </location>
</feature>
<evidence type="ECO:0000313" key="2">
    <source>
        <dbReference type="EMBL" id="AVM23274.1"/>
    </source>
</evidence>
<accession>A0AAD0HL01</accession>
<proteinExistence type="predicted"/>
<dbReference type="SMART" id="SM00060">
    <property type="entry name" value="FN3"/>
    <property type="match status" value="1"/>
</dbReference>
<dbReference type="InterPro" id="IPR036116">
    <property type="entry name" value="FN3_sf"/>
</dbReference>
<name>A0AAD0HL01_BACPU</name>
<dbReference type="AlphaFoldDB" id="A0AAD0HL01"/>
<dbReference type="EMBL" id="CP027116">
    <property type="protein sequence ID" value="AVM23274.1"/>
    <property type="molecule type" value="Genomic_DNA"/>
</dbReference>
<dbReference type="Gene3D" id="2.60.40.10">
    <property type="entry name" value="Immunoglobulins"/>
    <property type="match status" value="1"/>
</dbReference>
<protein>
    <submittedName>
        <fullName evidence="2">Alkaline phosphatase</fullName>
    </submittedName>
</protein>
<dbReference type="Proteomes" id="UP000264960">
    <property type="component" value="Chromosome"/>
</dbReference>
<dbReference type="InterPro" id="IPR013783">
    <property type="entry name" value="Ig-like_fold"/>
</dbReference>
<dbReference type="SUPFAM" id="SSF49265">
    <property type="entry name" value="Fibronectin type III"/>
    <property type="match status" value="1"/>
</dbReference>
<reference evidence="2 3" key="1">
    <citation type="submission" date="2018-02" db="EMBL/GenBank/DDBJ databases">
        <title>The complete genome of two Bacillus pumilus strains from Cuatro Cienegas, Coahuila, Mexico.</title>
        <authorList>
            <person name="Zarza E."/>
            <person name="Alcaraz L.D."/>
            <person name="Aguilar-Salinas B."/>
            <person name="Islas A."/>
            <person name="Olmedo-Alvarez G."/>
        </authorList>
    </citation>
    <scope>NUCLEOTIDE SEQUENCE [LARGE SCALE GENOMIC DNA]</scope>
    <source>
        <strain evidence="2 3">145</strain>
    </source>
</reference>
<dbReference type="CDD" id="cd00063">
    <property type="entry name" value="FN3"/>
    <property type="match status" value="1"/>
</dbReference>
<evidence type="ECO:0000259" key="1">
    <source>
        <dbReference type="PROSITE" id="PS50853"/>
    </source>
</evidence>
<dbReference type="PROSITE" id="PS50853">
    <property type="entry name" value="FN3"/>
    <property type="match status" value="1"/>
</dbReference>
<evidence type="ECO:0000313" key="3">
    <source>
        <dbReference type="Proteomes" id="UP000264960"/>
    </source>
</evidence>
<dbReference type="Pfam" id="PF00041">
    <property type="entry name" value="fn3"/>
    <property type="match status" value="1"/>
</dbReference>
<dbReference type="InterPro" id="IPR003961">
    <property type="entry name" value="FN3_dom"/>
</dbReference>
<dbReference type="RefSeq" id="WP_117729834.1">
    <property type="nucleotide sequence ID" value="NZ_CP027116.1"/>
</dbReference>